<evidence type="ECO:0000313" key="3">
    <source>
        <dbReference type="Proteomes" id="UP001595823"/>
    </source>
</evidence>
<keyword evidence="3" id="KW-1185">Reference proteome</keyword>
<dbReference type="SUPFAM" id="SSF53067">
    <property type="entry name" value="Actin-like ATPase domain"/>
    <property type="match status" value="2"/>
</dbReference>
<dbReference type="RefSeq" id="WP_380617495.1">
    <property type="nucleotide sequence ID" value="NZ_JBHSDK010000001.1"/>
</dbReference>
<feature type="domain" description="Ppx/GppA phosphatase N-terminal" evidence="1">
    <location>
        <begin position="18"/>
        <end position="306"/>
    </location>
</feature>
<accession>A0ABV8TSP3</accession>
<dbReference type="CDD" id="cd24054">
    <property type="entry name" value="ASKHA_NBD_AaPPX-GppA_MtPPX2-like"/>
    <property type="match status" value="1"/>
</dbReference>
<comment type="caution">
    <text evidence="2">The sequence shown here is derived from an EMBL/GenBank/DDBJ whole genome shotgun (WGS) entry which is preliminary data.</text>
</comment>
<dbReference type="InterPro" id="IPR050273">
    <property type="entry name" value="GppA/Ppx_hydrolase"/>
</dbReference>
<dbReference type="Proteomes" id="UP001595823">
    <property type="component" value="Unassembled WGS sequence"/>
</dbReference>
<dbReference type="InterPro" id="IPR003695">
    <property type="entry name" value="Ppx_GppA_N"/>
</dbReference>
<dbReference type="Gene3D" id="3.30.420.150">
    <property type="entry name" value="Exopolyphosphatase. Domain 2"/>
    <property type="match status" value="1"/>
</dbReference>
<evidence type="ECO:0000313" key="2">
    <source>
        <dbReference type="EMBL" id="MFC4333763.1"/>
    </source>
</evidence>
<sequence length="309" mass="32536">MGRYAGIDCGTNSIRLLVADVDDHGVAHDLVRRMEVVRLGEGVDKTGRLGEQALERTRKALHAYAEDISELNAEGIRMVATSATRDADNAAEFAGMVRSIIGIEPEVISGDEEARLSYVGAMSRLPETDGLRLLVDTGGGSTEFVTGHGDDVGAARSVQIGCVRMTERHLHSDPPAAGEVDAALLDITAAVDEALAAVMTGEKVGEFVAVAGTATTIAAVALGLDKYDSETIDGTRLSYSQVAEVTRDLAAMDVSARLANPVMHPGRADVIVGGALILRTIMERANLSEMTVSEHDILDGITVSVAERV</sequence>
<gene>
    <name evidence="2" type="ORF">ACFPET_00935</name>
</gene>
<dbReference type="InterPro" id="IPR043129">
    <property type="entry name" value="ATPase_NBD"/>
</dbReference>
<name>A0ABV8TSP3_9ACTN</name>
<protein>
    <submittedName>
        <fullName evidence="2">Exopolyphosphatase</fullName>
    </submittedName>
</protein>
<evidence type="ECO:0000259" key="1">
    <source>
        <dbReference type="Pfam" id="PF02541"/>
    </source>
</evidence>
<dbReference type="PANTHER" id="PTHR30005">
    <property type="entry name" value="EXOPOLYPHOSPHATASE"/>
    <property type="match status" value="1"/>
</dbReference>
<dbReference type="EMBL" id="JBHSDK010000001">
    <property type="protein sequence ID" value="MFC4333763.1"/>
    <property type="molecule type" value="Genomic_DNA"/>
</dbReference>
<proteinExistence type="predicted"/>
<dbReference type="PANTHER" id="PTHR30005:SF13">
    <property type="entry name" value="EXOPOLYPHOSPHATASE 2"/>
    <property type="match status" value="1"/>
</dbReference>
<organism evidence="2 3">
    <name type="scientific">Salininema proteolyticum</name>
    <dbReference type="NCBI Taxonomy" id="1607685"/>
    <lineage>
        <taxon>Bacteria</taxon>
        <taxon>Bacillati</taxon>
        <taxon>Actinomycetota</taxon>
        <taxon>Actinomycetes</taxon>
        <taxon>Glycomycetales</taxon>
        <taxon>Glycomycetaceae</taxon>
        <taxon>Salininema</taxon>
    </lineage>
</organism>
<dbReference type="Gene3D" id="3.30.420.40">
    <property type="match status" value="1"/>
</dbReference>
<dbReference type="Pfam" id="PF02541">
    <property type="entry name" value="Ppx-GppA"/>
    <property type="match status" value="1"/>
</dbReference>
<reference evidence="3" key="1">
    <citation type="journal article" date="2019" name="Int. J. Syst. Evol. Microbiol.">
        <title>The Global Catalogue of Microorganisms (GCM) 10K type strain sequencing project: providing services to taxonomists for standard genome sequencing and annotation.</title>
        <authorList>
            <consortium name="The Broad Institute Genomics Platform"/>
            <consortium name="The Broad Institute Genome Sequencing Center for Infectious Disease"/>
            <person name="Wu L."/>
            <person name="Ma J."/>
        </authorList>
    </citation>
    <scope>NUCLEOTIDE SEQUENCE [LARGE SCALE GENOMIC DNA]</scope>
    <source>
        <strain evidence="3">IBRC-M 10908</strain>
    </source>
</reference>